<evidence type="ECO:0000313" key="3">
    <source>
        <dbReference type="Proteomes" id="UP000658382"/>
    </source>
</evidence>
<accession>A0A917UYW4</accession>
<protein>
    <submittedName>
        <fullName evidence="2">Uncharacterized protein</fullName>
    </submittedName>
</protein>
<proteinExistence type="predicted"/>
<sequence>MKDRVFRVLKIVFFLVCMFLIVYGQRTVGKMYLLMQLIGLAGLLFLLWNYNRKFV</sequence>
<dbReference type="InterPro" id="IPR054198">
    <property type="entry name" value="DUF6903"/>
</dbReference>
<feature type="transmembrane region" description="Helical" evidence="1">
    <location>
        <begin position="31"/>
        <end position="50"/>
    </location>
</feature>
<comment type="caution">
    <text evidence="2">The sequence shown here is derived from an EMBL/GenBank/DDBJ whole genome shotgun (WGS) entry which is preliminary data.</text>
</comment>
<reference evidence="2" key="2">
    <citation type="submission" date="2020-09" db="EMBL/GenBank/DDBJ databases">
        <authorList>
            <person name="Sun Q."/>
            <person name="Ohkuma M."/>
        </authorList>
    </citation>
    <scope>NUCLEOTIDE SEQUENCE</scope>
    <source>
        <strain evidence="2">JCM 12580</strain>
    </source>
</reference>
<dbReference type="EMBL" id="BMNQ01000028">
    <property type="protein sequence ID" value="GGJ98152.1"/>
    <property type="molecule type" value="Genomic_DNA"/>
</dbReference>
<keyword evidence="3" id="KW-1185">Reference proteome</keyword>
<dbReference type="AlphaFoldDB" id="A0A917UYW4"/>
<organism evidence="2 3">
    <name type="scientific">Lentibacillus kapialis</name>
    <dbReference type="NCBI Taxonomy" id="340214"/>
    <lineage>
        <taxon>Bacteria</taxon>
        <taxon>Bacillati</taxon>
        <taxon>Bacillota</taxon>
        <taxon>Bacilli</taxon>
        <taxon>Bacillales</taxon>
        <taxon>Bacillaceae</taxon>
        <taxon>Lentibacillus</taxon>
    </lineage>
</organism>
<keyword evidence="1" id="KW-0812">Transmembrane</keyword>
<evidence type="ECO:0000256" key="1">
    <source>
        <dbReference type="SAM" id="Phobius"/>
    </source>
</evidence>
<dbReference type="Proteomes" id="UP000658382">
    <property type="component" value="Unassembled WGS sequence"/>
</dbReference>
<reference evidence="2" key="1">
    <citation type="journal article" date="2014" name="Int. J. Syst. Evol. Microbiol.">
        <title>Complete genome sequence of Corynebacterium casei LMG S-19264T (=DSM 44701T), isolated from a smear-ripened cheese.</title>
        <authorList>
            <consortium name="US DOE Joint Genome Institute (JGI-PGF)"/>
            <person name="Walter F."/>
            <person name="Albersmeier A."/>
            <person name="Kalinowski J."/>
            <person name="Ruckert C."/>
        </authorList>
    </citation>
    <scope>NUCLEOTIDE SEQUENCE</scope>
    <source>
        <strain evidence="2">JCM 12580</strain>
    </source>
</reference>
<name>A0A917UYW4_9BACI</name>
<dbReference type="Pfam" id="PF21844">
    <property type="entry name" value="DUF6903"/>
    <property type="match status" value="1"/>
</dbReference>
<feature type="transmembrane region" description="Helical" evidence="1">
    <location>
        <begin position="7"/>
        <end position="25"/>
    </location>
</feature>
<keyword evidence="1" id="KW-0472">Membrane</keyword>
<gene>
    <name evidence="2" type="ORF">GCM10007063_20550</name>
</gene>
<keyword evidence="1" id="KW-1133">Transmembrane helix</keyword>
<dbReference type="RefSeq" id="WP_188633014.1">
    <property type="nucleotide sequence ID" value="NZ_BMNQ01000028.1"/>
</dbReference>
<evidence type="ECO:0000313" key="2">
    <source>
        <dbReference type="EMBL" id="GGJ98152.1"/>
    </source>
</evidence>